<comment type="caution">
    <text evidence="1">The sequence shown here is derived from an EMBL/GenBank/DDBJ whole genome shotgun (WGS) entry which is preliminary data.</text>
</comment>
<protein>
    <submittedName>
        <fullName evidence="1">Uncharacterized protein</fullName>
    </submittedName>
</protein>
<dbReference type="AlphaFoldDB" id="A0A0F9BVA2"/>
<evidence type="ECO:0000313" key="1">
    <source>
        <dbReference type="EMBL" id="KKL17862.1"/>
    </source>
</evidence>
<dbReference type="EMBL" id="LAZR01039092">
    <property type="protein sequence ID" value="KKL17862.1"/>
    <property type="molecule type" value="Genomic_DNA"/>
</dbReference>
<name>A0A0F9BVA2_9ZZZZ</name>
<proteinExistence type="predicted"/>
<sequence>MEKQKQMQAIGLANSVIMVANKFIGKVENGRARSKETYADLQKLRNEAVVLNAKGSELYKENLNGKYNSAFYADINGDYIFESIYHSQTSIETIDMSSNVSYSLPLMSGYIDIEVVKCFQDNNRHCFLNSTDKSFQLYDLYKGSMLELEGFYLHEVKGININIGENDVYYAISGQLWYQGGFVGIKNKSTAIYLFDINKDLVYHEVINGEGGPLLNIDKSNTINADFVLGVGSKLYGFSKNRASSIK</sequence>
<accession>A0A0F9BVA2</accession>
<organism evidence="1">
    <name type="scientific">marine sediment metagenome</name>
    <dbReference type="NCBI Taxonomy" id="412755"/>
    <lineage>
        <taxon>unclassified sequences</taxon>
        <taxon>metagenomes</taxon>
        <taxon>ecological metagenomes</taxon>
    </lineage>
</organism>
<reference evidence="1" key="1">
    <citation type="journal article" date="2015" name="Nature">
        <title>Complex archaea that bridge the gap between prokaryotes and eukaryotes.</title>
        <authorList>
            <person name="Spang A."/>
            <person name="Saw J.H."/>
            <person name="Jorgensen S.L."/>
            <person name="Zaremba-Niedzwiedzka K."/>
            <person name="Martijn J."/>
            <person name="Lind A.E."/>
            <person name="van Eijk R."/>
            <person name="Schleper C."/>
            <person name="Guy L."/>
            <person name="Ettema T.J."/>
        </authorList>
    </citation>
    <scope>NUCLEOTIDE SEQUENCE</scope>
</reference>
<gene>
    <name evidence="1" type="ORF">LCGC14_2481290</name>
</gene>